<evidence type="ECO:0000256" key="6">
    <source>
        <dbReference type="SAM" id="Phobius"/>
    </source>
</evidence>
<comment type="subcellular location">
    <subcellularLocation>
        <location evidence="1">Membrane</location>
        <topology evidence="1">Multi-pass membrane protein</topology>
    </subcellularLocation>
</comment>
<proteinExistence type="inferred from homology"/>
<feature type="transmembrane region" description="Helical" evidence="6">
    <location>
        <begin position="46"/>
        <end position="64"/>
    </location>
</feature>
<evidence type="ECO:0000256" key="1">
    <source>
        <dbReference type="ARBA" id="ARBA00004141"/>
    </source>
</evidence>
<dbReference type="InterPro" id="IPR002549">
    <property type="entry name" value="AI-2E-like"/>
</dbReference>
<evidence type="ECO:0000256" key="2">
    <source>
        <dbReference type="ARBA" id="ARBA00009773"/>
    </source>
</evidence>
<dbReference type="EMBL" id="CP053586">
    <property type="protein sequence ID" value="WNZ23328.1"/>
    <property type="molecule type" value="Genomic_DNA"/>
</dbReference>
<dbReference type="PANTHER" id="PTHR21716">
    <property type="entry name" value="TRANSMEMBRANE PROTEIN"/>
    <property type="match status" value="1"/>
</dbReference>
<feature type="transmembrane region" description="Helical" evidence="6">
    <location>
        <begin position="163"/>
        <end position="186"/>
    </location>
</feature>
<feature type="transmembrane region" description="Helical" evidence="6">
    <location>
        <begin position="76"/>
        <end position="101"/>
    </location>
</feature>
<dbReference type="AlphaFoldDB" id="A0AA97AQD4"/>
<feature type="transmembrane region" description="Helical" evidence="6">
    <location>
        <begin position="315"/>
        <end position="335"/>
    </location>
</feature>
<feature type="transmembrane region" description="Helical" evidence="6">
    <location>
        <begin position="218"/>
        <end position="240"/>
    </location>
</feature>
<dbReference type="PANTHER" id="PTHR21716:SF66">
    <property type="entry name" value="TRANSPORT PROTEIN SLL0063-RELATED"/>
    <property type="match status" value="1"/>
</dbReference>
<accession>A0AA97AQD4</accession>
<reference evidence="7" key="1">
    <citation type="submission" date="2020-05" db="EMBL/GenBank/DDBJ databases">
        <authorList>
            <person name="Zhu T."/>
            <person name="Keshari N."/>
            <person name="Lu X."/>
        </authorList>
    </citation>
    <scope>NUCLEOTIDE SEQUENCE</scope>
    <source>
        <strain evidence="7">NK1-12</strain>
    </source>
</reference>
<organism evidence="7">
    <name type="scientific">Leptolyngbya sp. NK1-12</name>
    <dbReference type="NCBI Taxonomy" id="2547451"/>
    <lineage>
        <taxon>Bacteria</taxon>
        <taxon>Bacillati</taxon>
        <taxon>Cyanobacteriota</taxon>
        <taxon>Cyanophyceae</taxon>
        <taxon>Leptolyngbyales</taxon>
        <taxon>Leptolyngbyaceae</taxon>
        <taxon>Leptolyngbya group</taxon>
        <taxon>Leptolyngbya</taxon>
    </lineage>
</organism>
<keyword evidence="3 6" id="KW-0812">Transmembrane</keyword>
<dbReference type="GO" id="GO:0016020">
    <property type="term" value="C:membrane"/>
    <property type="evidence" value="ECO:0007669"/>
    <property type="project" value="UniProtKB-SubCell"/>
</dbReference>
<evidence type="ECO:0000256" key="4">
    <source>
        <dbReference type="ARBA" id="ARBA00022989"/>
    </source>
</evidence>
<dbReference type="RefSeq" id="WP_316434950.1">
    <property type="nucleotide sequence ID" value="NZ_CP053586.1"/>
</dbReference>
<evidence type="ECO:0000313" key="7">
    <source>
        <dbReference type="EMBL" id="WNZ23328.1"/>
    </source>
</evidence>
<evidence type="ECO:0000256" key="5">
    <source>
        <dbReference type="ARBA" id="ARBA00023136"/>
    </source>
</evidence>
<sequence>MTETTEPKSSSWLSRLPRWLVVALAIPLIGLDGWVILQGLNYFDSIISALILATVLAFLLDFPVRFLQQRGIQRPSAVLIIFLLALTLIAALAITLVPLILLQLEELINHLPDWLDAGSRQLQAFQRWAVVRRLPVNLSGVIQRLEESAPEGIESFSLQLPNVVIGAAGGLVETVLVVALTLYLLLHGSAFWQSIFRWFPQPWGNQIQQSLRQNFQSYFVGQATVALIQGTTLSLAFFLIHLPLFLLFGITIGLLSLVPFFDIVGVLSVSLLTALNNVWLGLGVFFLCLVIDQIIDNAVSPRIMGKLVGLNPVWIILSLLLGAQILGVIGVILAIPLASTIQDIIEHVYPMATGPAAPSDLAAPPELAEKDAPQAVNLGVGSGS</sequence>
<feature type="transmembrane region" description="Helical" evidence="6">
    <location>
        <begin position="20"/>
        <end position="40"/>
    </location>
</feature>
<dbReference type="Pfam" id="PF01594">
    <property type="entry name" value="AI-2E_transport"/>
    <property type="match status" value="1"/>
</dbReference>
<feature type="transmembrane region" description="Helical" evidence="6">
    <location>
        <begin position="246"/>
        <end position="271"/>
    </location>
</feature>
<keyword evidence="4 6" id="KW-1133">Transmembrane helix</keyword>
<dbReference type="GO" id="GO:0055085">
    <property type="term" value="P:transmembrane transport"/>
    <property type="evidence" value="ECO:0007669"/>
    <property type="project" value="TreeGrafter"/>
</dbReference>
<name>A0AA97AQD4_9CYAN</name>
<keyword evidence="5 6" id="KW-0472">Membrane</keyword>
<gene>
    <name evidence="7" type="ORF">HJG54_10995</name>
</gene>
<feature type="transmembrane region" description="Helical" evidence="6">
    <location>
        <begin position="278"/>
        <end position="295"/>
    </location>
</feature>
<protein>
    <submittedName>
        <fullName evidence="7">AI-2E family transporter</fullName>
    </submittedName>
</protein>
<evidence type="ECO:0000256" key="3">
    <source>
        <dbReference type="ARBA" id="ARBA00022692"/>
    </source>
</evidence>
<comment type="similarity">
    <text evidence="2">Belongs to the autoinducer-2 exporter (AI-2E) (TC 2.A.86) family.</text>
</comment>